<dbReference type="SUPFAM" id="SSF63570">
    <property type="entry name" value="PABC (PABP) domain"/>
    <property type="match status" value="1"/>
</dbReference>
<keyword evidence="16" id="KW-1185">Reference proteome</keyword>
<evidence type="ECO:0000256" key="4">
    <source>
        <dbReference type="ARBA" id="ARBA00022490"/>
    </source>
</evidence>
<evidence type="ECO:0000256" key="12">
    <source>
        <dbReference type="SAM" id="MobiDB-lite"/>
    </source>
</evidence>
<dbReference type="GO" id="GO:0003723">
    <property type="term" value="F:RNA binding"/>
    <property type="evidence" value="ECO:0007669"/>
    <property type="project" value="UniProtKB-UniRule"/>
</dbReference>
<dbReference type="Proteomes" id="UP000015105">
    <property type="component" value="Chromosome 2D"/>
</dbReference>
<dbReference type="InterPro" id="IPR036053">
    <property type="entry name" value="PABP-dom"/>
</dbReference>
<dbReference type="SMART" id="SM00361">
    <property type="entry name" value="RRM_1"/>
    <property type="match status" value="4"/>
</dbReference>
<dbReference type="SMART" id="SM00517">
    <property type="entry name" value="PolyA"/>
    <property type="match status" value="1"/>
</dbReference>
<evidence type="ECO:0000256" key="6">
    <source>
        <dbReference type="ARBA" id="ARBA00022737"/>
    </source>
</evidence>
<evidence type="ECO:0000256" key="2">
    <source>
        <dbReference type="ARBA" id="ARBA00004496"/>
    </source>
</evidence>
<evidence type="ECO:0000256" key="5">
    <source>
        <dbReference type="ARBA" id="ARBA00022581"/>
    </source>
</evidence>
<dbReference type="PROSITE" id="PS51309">
    <property type="entry name" value="PABC"/>
    <property type="match status" value="1"/>
</dbReference>
<dbReference type="PANTHER" id="PTHR24012">
    <property type="entry name" value="RNA BINDING PROTEIN"/>
    <property type="match status" value="1"/>
</dbReference>
<dbReference type="EnsemblPlants" id="AET2Gv20810000.4">
    <property type="protein sequence ID" value="AET2Gv20810000.4"/>
    <property type="gene ID" value="AET2Gv20810000"/>
</dbReference>
<dbReference type="FunFam" id="3.30.70.330:FF:000285">
    <property type="entry name" value="Polyadenylate-binding protein"/>
    <property type="match status" value="1"/>
</dbReference>
<feature type="region of interest" description="Disordered" evidence="12">
    <location>
        <begin position="22"/>
        <end position="55"/>
    </location>
</feature>
<dbReference type="FunFam" id="3.30.70.330:FF:000435">
    <property type="entry name" value="Polyadenylate-binding protein"/>
    <property type="match status" value="1"/>
</dbReference>
<reference evidence="15" key="3">
    <citation type="journal article" date="2017" name="Nature">
        <title>Genome sequence of the progenitor of the wheat D genome Aegilops tauschii.</title>
        <authorList>
            <person name="Luo M.C."/>
            <person name="Gu Y.Q."/>
            <person name="Puiu D."/>
            <person name="Wang H."/>
            <person name="Twardziok S.O."/>
            <person name="Deal K.R."/>
            <person name="Huo N."/>
            <person name="Zhu T."/>
            <person name="Wang L."/>
            <person name="Wang Y."/>
            <person name="McGuire P.E."/>
            <person name="Liu S."/>
            <person name="Long H."/>
            <person name="Ramasamy R.K."/>
            <person name="Rodriguez J.C."/>
            <person name="Van S.L."/>
            <person name="Yuan L."/>
            <person name="Wang Z."/>
            <person name="Xia Z."/>
            <person name="Xiao L."/>
            <person name="Anderson O.D."/>
            <person name="Ouyang S."/>
            <person name="Liang Y."/>
            <person name="Zimin A.V."/>
            <person name="Pertea G."/>
            <person name="Qi P."/>
            <person name="Bennetzen J.L."/>
            <person name="Dai X."/>
            <person name="Dawson M.W."/>
            <person name="Muller H.G."/>
            <person name="Kugler K."/>
            <person name="Rivarola-Duarte L."/>
            <person name="Spannagl M."/>
            <person name="Mayer K.F.X."/>
            <person name="Lu F.H."/>
            <person name="Bevan M.W."/>
            <person name="Leroy P."/>
            <person name="Li P."/>
            <person name="You F.M."/>
            <person name="Sun Q."/>
            <person name="Liu Z."/>
            <person name="Lyons E."/>
            <person name="Wicker T."/>
            <person name="Salzberg S.L."/>
            <person name="Devos K.M."/>
            <person name="Dvorak J."/>
        </authorList>
    </citation>
    <scope>NUCLEOTIDE SEQUENCE [LARGE SCALE GENOMIC DNA]</scope>
    <source>
        <strain evidence="15">cv. AL8/78</strain>
    </source>
</reference>
<evidence type="ECO:0000259" key="13">
    <source>
        <dbReference type="PROSITE" id="PS50102"/>
    </source>
</evidence>
<evidence type="ECO:0000256" key="11">
    <source>
        <dbReference type="RuleBase" id="RU362004"/>
    </source>
</evidence>
<dbReference type="InterPro" id="IPR045305">
    <property type="entry name" value="RRM2_I_PABPs"/>
</dbReference>
<protein>
    <recommendedName>
        <fullName evidence="11">Polyadenylate-binding protein</fullName>
        <shortName evidence="11">PABP</shortName>
    </recommendedName>
</protein>
<evidence type="ECO:0000259" key="14">
    <source>
        <dbReference type="PROSITE" id="PS51309"/>
    </source>
</evidence>
<dbReference type="FunFam" id="3.30.70.330:FF:000217">
    <property type="entry name" value="Polyadenylate-binding protein"/>
    <property type="match status" value="1"/>
</dbReference>
<dbReference type="CDD" id="cd12379">
    <property type="entry name" value="RRM2_I_PABPs"/>
    <property type="match status" value="1"/>
</dbReference>
<feature type="domain" description="RRM" evidence="13">
    <location>
        <begin position="304"/>
        <end position="381"/>
    </location>
</feature>
<keyword evidence="8 10" id="KW-0694">RNA-binding</keyword>
<keyword evidence="7" id="KW-0810">Translation regulation</keyword>
<evidence type="ECO:0000313" key="15">
    <source>
        <dbReference type="EnsemblPlants" id="AET2Gv20810000.4"/>
    </source>
</evidence>
<keyword evidence="6" id="KW-0677">Repeat</keyword>
<comment type="subcellular location">
    <subcellularLocation>
        <location evidence="2 11">Cytoplasm</location>
    </subcellularLocation>
    <subcellularLocation>
        <location evidence="1">Nucleus</location>
    </subcellularLocation>
</comment>
<keyword evidence="5" id="KW-0945">Host-virus interaction</keyword>
<evidence type="ECO:0000256" key="3">
    <source>
        <dbReference type="ARBA" id="ARBA00008557"/>
    </source>
</evidence>
<dbReference type="CDD" id="cd12380">
    <property type="entry name" value="RRM3_I_PABPs"/>
    <property type="match status" value="1"/>
</dbReference>
<evidence type="ECO:0000256" key="1">
    <source>
        <dbReference type="ARBA" id="ARBA00004123"/>
    </source>
</evidence>
<feature type="domain" description="PABC" evidence="14">
    <location>
        <begin position="649"/>
        <end position="726"/>
    </location>
</feature>
<dbReference type="GO" id="GO:0005737">
    <property type="term" value="C:cytoplasm"/>
    <property type="evidence" value="ECO:0007669"/>
    <property type="project" value="UniProtKB-SubCell"/>
</dbReference>
<feature type="domain" description="RRM" evidence="13">
    <location>
        <begin position="125"/>
        <end position="203"/>
    </location>
</feature>
<feature type="region of interest" description="Disordered" evidence="12">
    <location>
        <begin position="568"/>
        <end position="594"/>
    </location>
</feature>
<dbReference type="Pfam" id="PF00076">
    <property type="entry name" value="RRM_1"/>
    <property type="match status" value="4"/>
</dbReference>
<dbReference type="GO" id="GO:0005634">
    <property type="term" value="C:nucleus"/>
    <property type="evidence" value="ECO:0007669"/>
    <property type="project" value="UniProtKB-SubCell"/>
</dbReference>
<keyword evidence="4 11" id="KW-0963">Cytoplasm</keyword>
<evidence type="ECO:0000256" key="8">
    <source>
        <dbReference type="ARBA" id="ARBA00022884"/>
    </source>
</evidence>
<feature type="domain" description="RRM" evidence="13">
    <location>
        <begin position="407"/>
        <end position="484"/>
    </location>
</feature>
<dbReference type="PROSITE" id="PS50102">
    <property type="entry name" value="RRM"/>
    <property type="match status" value="4"/>
</dbReference>
<reference evidence="15" key="4">
    <citation type="submission" date="2019-03" db="UniProtKB">
        <authorList>
            <consortium name="EnsemblPlants"/>
        </authorList>
    </citation>
    <scope>IDENTIFICATION</scope>
</reference>
<dbReference type="Pfam" id="PF00658">
    <property type="entry name" value="MLLE"/>
    <property type="match status" value="1"/>
</dbReference>
<dbReference type="STRING" id="200361.A0A453CDG8"/>
<dbReference type="NCBIfam" id="TIGR01628">
    <property type="entry name" value="PABP-1234"/>
    <property type="match status" value="1"/>
</dbReference>
<dbReference type="FunFam" id="1.10.1900.10:FF:000003">
    <property type="entry name" value="Polyadenylate-binding protein"/>
    <property type="match status" value="1"/>
</dbReference>
<dbReference type="GO" id="GO:0006417">
    <property type="term" value="P:regulation of translation"/>
    <property type="evidence" value="ECO:0007669"/>
    <property type="project" value="UniProtKB-KW"/>
</dbReference>
<dbReference type="SUPFAM" id="SSF54928">
    <property type="entry name" value="RNA-binding domain, RBD"/>
    <property type="match status" value="2"/>
</dbReference>
<evidence type="ECO:0000313" key="16">
    <source>
        <dbReference type="Proteomes" id="UP000015105"/>
    </source>
</evidence>
<sequence length="748" mass="81222">PPVGVAPPVERVVRAPAFSAYGPSSLLYPATKNYPKKNSQNQKNPPRPGGICSSSPPRYIPIEEIGFSVDSPGEKSKKKGGGIAMAAQVAVANGGGAGPAAAAAVAVVPAPAPAPGGVTQPLPTTSLYVGDLEANVTDSQLYELFSQAGQVVSVRVCRDVTSRRSLGYAYVNYSSPMDAARAMEALNFAPLNNKPIRVMYSNRDPSSRRSGSANIFIKNLDKTIDNKTLHDTFSAFGAILSCKVAMDDIGQSKGFGFVQYEKEESAQSAMKSLNGMLINDKPVYVGPFLRKQERDNSFDKAKFNNVFVKNLSESTTKDDLVKVFSEYGTITSAVVMIGMDGKSRCFGFVNFESPDDAARAVEELNGKKINDKEWYVGRAQKKSEREMDLKRRFEQSMKDAADKYQGQNLYLKNLDDGITDDQLRELFSNFGKITSCKIMRDQNGVSKGSGFVSFSTREEASQALTEMNGKMISGKPLYVAFAQRKEDRKAMLQAQFSQMRPVPMTPSMTPRLPMYPPMPTLGQQLFYGQAPPAMIPPQPGYGFQQQLVPGMRPGGGAHMPNYFVPVVQPGQQGPRPGIRRNGPGSAQGQQTPQPFQQQMVPRGRVYRYPPGPRHMPEVQQMPGVGVGMVQPYDMGSFPVRDAGVSPAPPIGTLTSALANATPEQQRTILGESLYPLVEKLEHQQAAKVTGMLLEMDQTEVLHLLESPEALKSKVAEAMDVLRNVAQQQNPNAPTSQLAGLTLSDGIIS</sequence>
<dbReference type="InterPro" id="IPR006515">
    <property type="entry name" value="PABP_1234"/>
</dbReference>
<dbReference type="CDD" id="cd12381">
    <property type="entry name" value="RRM4_I_PABPs"/>
    <property type="match status" value="1"/>
</dbReference>
<dbReference type="FunFam" id="3.30.70.330:FF:000239">
    <property type="entry name" value="Polyadenylate-binding protein"/>
    <property type="match status" value="1"/>
</dbReference>
<reference evidence="16" key="2">
    <citation type="journal article" date="2017" name="Nat. Plants">
        <title>The Aegilops tauschii genome reveals multiple impacts of transposons.</title>
        <authorList>
            <person name="Zhao G."/>
            <person name="Zou C."/>
            <person name="Li K."/>
            <person name="Wang K."/>
            <person name="Li T."/>
            <person name="Gao L."/>
            <person name="Zhang X."/>
            <person name="Wang H."/>
            <person name="Yang Z."/>
            <person name="Liu X."/>
            <person name="Jiang W."/>
            <person name="Mao L."/>
            <person name="Kong X."/>
            <person name="Jiao Y."/>
            <person name="Jia J."/>
        </authorList>
    </citation>
    <scope>NUCLEOTIDE SEQUENCE [LARGE SCALE GENOMIC DNA]</scope>
    <source>
        <strain evidence="16">cv. AL8/78</strain>
    </source>
</reference>
<accession>A0A453CDG8</accession>
<dbReference type="InterPro" id="IPR002004">
    <property type="entry name" value="PABP_HYD_C"/>
</dbReference>
<evidence type="ECO:0000256" key="10">
    <source>
        <dbReference type="PROSITE-ProRule" id="PRU00176"/>
    </source>
</evidence>
<dbReference type="AlphaFoldDB" id="A0A453CDG8"/>
<dbReference type="InterPro" id="IPR003954">
    <property type="entry name" value="RRM_euk-type"/>
</dbReference>
<dbReference type="Gene3D" id="1.10.1900.10">
    <property type="entry name" value="c-terminal domain of poly(a) binding protein"/>
    <property type="match status" value="1"/>
</dbReference>
<dbReference type="Gramene" id="AET2Gv20810000.4">
    <property type="protein sequence ID" value="AET2Gv20810000.4"/>
    <property type="gene ID" value="AET2Gv20810000"/>
</dbReference>
<reference evidence="15" key="5">
    <citation type="journal article" date="2021" name="G3 (Bethesda)">
        <title>Aegilops tauschii genome assembly Aet v5.0 features greater sequence contiguity and improved annotation.</title>
        <authorList>
            <person name="Wang L."/>
            <person name="Zhu T."/>
            <person name="Rodriguez J.C."/>
            <person name="Deal K.R."/>
            <person name="Dubcovsky J."/>
            <person name="McGuire P.E."/>
            <person name="Lux T."/>
            <person name="Spannagl M."/>
            <person name="Mayer K.F.X."/>
            <person name="Baldrich P."/>
            <person name="Meyers B.C."/>
            <person name="Huo N."/>
            <person name="Gu Y.Q."/>
            <person name="Zhou H."/>
            <person name="Devos K.M."/>
            <person name="Bennetzen J.L."/>
            <person name="Unver T."/>
            <person name="Budak H."/>
            <person name="Gulick P.J."/>
            <person name="Galiba G."/>
            <person name="Kalapos B."/>
            <person name="Nelson D.R."/>
            <person name="Li P."/>
            <person name="You F.M."/>
            <person name="Luo M.C."/>
            <person name="Dvorak J."/>
        </authorList>
    </citation>
    <scope>NUCLEOTIDE SEQUENCE [LARGE SCALE GENOMIC DNA]</scope>
    <source>
        <strain evidence="15">cv. AL8/78</strain>
    </source>
</reference>
<evidence type="ECO:0000256" key="9">
    <source>
        <dbReference type="ARBA" id="ARBA00023242"/>
    </source>
</evidence>
<organism evidence="15 16">
    <name type="scientific">Aegilops tauschii subsp. strangulata</name>
    <name type="common">Goatgrass</name>
    <dbReference type="NCBI Taxonomy" id="200361"/>
    <lineage>
        <taxon>Eukaryota</taxon>
        <taxon>Viridiplantae</taxon>
        <taxon>Streptophyta</taxon>
        <taxon>Embryophyta</taxon>
        <taxon>Tracheophyta</taxon>
        <taxon>Spermatophyta</taxon>
        <taxon>Magnoliopsida</taxon>
        <taxon>Liliopsida</taxon>
        <taxon>Poales</taxon>
        <taxon>Poaceae</taxon>
        <taxon>BOP clade</taxon>
        <taxon>Pooideae</taxon>
        <taxon>Triticodae</taxon>
        <taxon>Triticeae</taxon>
        <taxon>Triticinae</taxon>
        <taxon>Aegilops</taxon>
    </lineage>
</organism>
<dbReference type="SMART" id="SM00360">
    <property type="entry name" value="RRM"/>
    <property type="match status" value="4"/>
</dbReference>
<name>A0A453CDG8_AEGTS</name>
<dbReference type="Gene3D" id="3.30.70.330">
    <property type="match status" value="4"/>
</dbReference>
<keyword evidence="9" id="KW-0539">Nucleus</keyword>
<comment type="similarity">
    <text evidence="3 11">Belongs to the polyadenylate-binding protein type-1 family.</text>
</comment>
<evidence type="ECO:0000256" key="7">
    <source>
        <dbReference type="ARBA" id="ARBA00022845"/>
    </source>
</evidence>
<feature type="domain" description="RRM" evidence="13">
    <location>
        <begin position="213"/>
        <end position="285"/>
    </location>
</feature>
<proteinExistence type="inferred from homology"/>
<comment type="function">
    <text evidence="11">Binds the poly(A) tail of mRNA.</text>
</comment>
<dbReference type="InterPro" id="IPR000504">
    <property type="entry name" value="RRM_dom"/>
</dbReference>
<reference evidence="16" key="1">
    <citation type="journal article" date="2014" name="Science">
        <title>Ancient hybridizations among the ancestral genomes of bread wheat.</title>
        <authorList>
            <consortium name="International Wheat Genome Sequencing Consortium,"/>
            <person name="Marcussen T."/>
            <person name="Sandve S.R."/>
            <person name="Heier L."/>
            <person name="Spannagl M."/>
            <person name="Pfeifer M."/>
            <person name="Jakobsen K.S."/>
            <person name="Wulff B.B."/>
            <person name="Steuernagel B."/>
            <person name="Mayer K.F."/>
            <person name="Olsen O.A."/>
        </authorList>
    </citation>
    <scope>NUCLEOTIDE SEQUENCE [LARGE SCALE GENOMIC DNA]</scope>
    <source>
        <strain evidence="16">cv. AL8/78</strain>
    </source>
</reference>
<dbReference type="InterPro" id="IPR012677">
    <property type="entry name" value="Nucleotide-bd_a/b_plait_sf"/>
</dbReference>
<dbReference type="InterPro" id="IPR035979">
    <property type="entry name" value="RBD_domain_sf"/>
</dbReference>